<dbReference type="EMBL" id="CP012559">
    <property type="protein sequence ID" value="ALB29449.1"/>
    <property type="molecule type" value="Genomic_DNA"/>
</dbReference>
<dbReference type="PANTHER" id="PTHR13355">
    <property type="entry name" value="GLUCOSAMINE 6-PHOSPHATE N-ACETYLTRANSFERASE"/>
    <property type="match status" value="1"/>
</dbReference>
<dbReference type="PANTHER" id="PTHR13355:SF11">
    <property type="entry name" value="GLUCOSAMINE 6-PHOSPHATE N-ACETYLTRANSFERASE"/>
    <property type="match status" value="1"/>
</dbReference>
<evidence type="ECO:0000313" key="2">
    <source>
        <dbReference type="EMBL" id="ALB29449.1"/>
    </source>
</evidence>
<dbReference type="Gene3D" id="3.40.630.30">
    <property type="match status" value="1"/>
</dbReference>
<dbReference type="KEGG" id="lhi:JP39_08820"/>
<dbReference type="GO" id="GO:0004343">
    <property type="term" value="F:glucosamine 6-phosphate N-acetyltransferase activity"/>
    <property type="evidence" value="ECO:0007669"/>
    <property type="project" value="TreeGrafter"/>
</dbReference>
<dbReference type="STRING" id="1074467.JP39_08820"/>
<evidence type="ECO:0000313" key="3">
    <source>
        <dbReference type="Proteomes" id="UP000061546"/>
    </source>
</evidence>
<dbReference type="RefSeq" id="WP_041500383.1">
    <property type="nucleotide sequence ID" value="NZ_BJDV01000002.1"/>
</dbReference>
<dbReference type="Pfam" id="PF13673">
    <property type="entry name" value="Acetyltransf_10"/>
    <property type="match status" value="1"/>
</dbReference>
<dbReference type="Proteomes" id="UP000061546">
    <property type="component" value="Chromosome"/>
</dbReference>
<dbReference type="InterPro" id="IPR016181">
    <property type="entry name" value="Acyl_CoA_acyltransferase"/>
</dbReference>
<dbReference type="CDD" id="cd04301">
    <property type="entry name" value="NAT_SF"/>
    <property type="match status" value="1"/>
</dbReference>
<proteinExistence type="predicted"/>
<sequence length="144" mass="16665">MKEIKHSRGADSDIYQDSLKIRKAVFVKEQHVPQNLEIDDSENKCTYFNIYLDNQAVATARFSPTEDNGVHIQRVAVLKDFRQQHLGSELIEIIIKYAREHNYSYAILGAQDHAQAFYKKLGFEVVGEQYTEVGILHHDMKLKL</sequence>
<feature type="domain" description="N-acetyltransferase" evidence="1">
    <location>
        <begin position="5"/>
        <end position="144"/>
    </location>
</feature>
<dbReference type="OrthoDB" id="9796171at2"/>
<keyword evidence="2" id="KW-0808">Transferase</keyword>
<keyword evidence="3" id="KW-1185">Reference proteome</keyword>
<dbReference type="InterPro" id="IPR000182">
    <property type="entry name" value="GNAT_dom"/>
</dbReference>
<evidence type="ECO:0000259" key="1">
    <source>
        <dbReference type="PROSITE" id="PS51186"/>
    </source>
</evidence>
<dbReference type="InterPro" id="IPR039143">
    <property type="entry name" value="GNPNAT1-like"/>
</dbReference>
<protein>
    <submittedName>
        <fullName evidence="2">GNAT family acetyltransferase</fullName>
    </submittedName>
</protein>
<gene>
    <name evidence="2" type="ORF">JP39_08820</name>
</gene>
<name>A0A0K2LDS2_9LACO</name>
<organism evidence="2 3">
    <name type="scientific">Companilactobacillus heilongjiangensis</name>
    <dbReference type="NCBI Taxonomy" id="1074467"/>
    <lineage>
        <taxon>Bacteria</taxon>
        <taxon>Bacillati</taxon>
        <taxon>Bacillota</taxon>
        <taxon>Bacilli</taxon>
        <taxon>Lactobacillales</taxon>
        <taxon>Lactobacillaceae</taxon>
        <taxon>Companilactobacillus</taxon>
    </lineage>
</organism>
<dbReference type="AlphaFoldDB" id="A0A0K2LDS2"/>
<accession>A0A0K2LDS2</accession>
<reference evidence="2 3" key="1">
    <citation type="submission" date="2015-08" db="EMBL/GenBank/DDBJ databases">
        <title>Genomic sequence of Lactobacillus heilongjiangensis DSM 28069, isolated from Chinese traditional pickle.</title>
        <authorList>
            <person name="Jiang X."/>
            <person name="Zheng B."/>
            <person name="Cheng H."/>
        </authorList>
    </citation>
    <scope>NUCLEOTIDE SEQUENCE [LARGE SCALE GENOMIC DNA]</scope>
    <source>
        <strain evidence="2 3">DSM 28069</strain>
    </source>
</reference>
<dbReference type="SUPFAM" id="SSF55729">
    <property type="entry name" value="Acyl-CoA N-acyltransferases (Nat)"/>
    <property type="match status" value="1"/>
</dbReference>
<dbReference type="PROSITE" id="PS51186">
    <property type="entry name" value="GNAT"/>
    <property type="match status" value="1"/>
</dbReference>